<comment type="caution">
    <text evidence="1">The sequence shown here is derived from an EMBL/GenBank/DDBJ whole genome shotgun (WGS) entry which is preliminary data.</text>
</comment>
<reference evidence="1" key="1">
    <citation type="journal article" date="2022" name="Plant J.">
        <title>Strategies of tolerance reflected in two North American maple genomes.</title>
        <authorList>
            <person name="McEvoy S.L."/>
            <person name="Sezen U.U."/>
            <person name="Trouern-Trend A."/>
            <person name="McMahon S.M."/>
            <person name="Schaberg P.G."/>
            <person name="Yang J."/>
            <person name="Wegrzyn J.L."/>
            <person name="Swenson N.G."/>
        </authorList>
    </citation>
    <scope>NUCLEOTIDE SEQUENCE</scope>
    <source>
        <strain evidence="1">NS2018</strain>
    </source>
</reference>
<dbReference type="Proteomes" id="UP001168877">
    <property type="component" value="Unassembled WGS sequence"/>
</dbReference>
<sequence length="164" mass="19166">MFREYKWKDLADGVHYQKEVDSTRVFHFLAGLNVEFDDVKGRIIGRQPLPPLNEVFAKARREESRRIVMLGKKEQKASHVETFALISHDTLAYKAVAHKPEEKTKVWVPSIEAFRWLEWRKFGLLIYTTENGALYPPRWNKERVRNPDIDSVDVGQLLCNVSVI</sequence>
<evidence type="ECO:0000313" key="1">
    <source>
        <dbReference type="EMBL" id="KAK0578433.1"/>
    </source>
</evidence>
<dbReference type="EMBL" id="JAUESC010000385">
    <property type="protein sequence ID" value="KAK0578433.1"/>
    <property type="molecule type" value="Genomic_DNA"/>
</dbReference>
<name>A0AA39RRA6_ACESA</name>
<organism evidence="1 2">
    <name type="scientific">Acer saccharum</name>
    <name type="common">Sugar maple</name>
    <dbReference type="NCBI Taxonomy" id="4024"/>
    <lineage>
        <taxon>Eukaryota</taxon>
        <taxon>Viridiplantae</taxon>
        <taxon>Streptophyta</taxon>
        <taxon>Embryophyta</taxon>
        <taxon>Tracheophyta</taxon>
        <taxon>Spermatophyta</taxon>
        <taxon>Magnoliopsida</taxon>
        <taxon>eudicotyledons</taxon>
        <taxon>Gunneridae</taxon>
        <taxon>Pentapetalae</taxon>
        <taxon>rosids</taxon>
        <taxon>malvids</taxon>
        <taxon>Sapindales</taxon>
        <taxon>Sapindaceae</taxon>
        <taxon>Hippocastanoideae</taxon>
        <taxon>Acereae</taxon>
        <taxon>Acer</taxon>
    </lineage>
</organism>
<keyword evidence="2" id="KW-1185">Reference proteome</keyword>
<proteinExistence type="predicted"/>
<gene>
    <name evidence="1" type="ORF">LWI29_010314</name>
</gene>
<protein>
    <submittedName>
        <fullName evidence="1">Uncharacterized protein</fullName>
    </submittedName>
</protein>
<dbReference type="AlphaFoldDB" id="A0AA39RRA6"/>
<reference evidence="1" key="2">
    <citation type="submission" date="2023-06" db="EMBL/GenBank/DDBJ databases">
        <authorList>
            <person name="Swenson N.G."/>
            <person name="Wegrzyn J.L."/>
            <person name="Mcevoy S.L."/>
        </authorList>
    </citation>
    <scope>NUCLEOTIDE SEQUENCE</scope>
    <source>
        <strain evidence="1">NS2018</strain>
        <tissue evidence="1">Leaf</tissue>
    </source>
</reference>
<evidence type="ECO:0000313" key="2">
    <source>
        <dbReference type="Proteomes" id="UP001168877"/>
    </source>
</evidence>
<accession>A0AA39RRA6</accession>